<dbReference type="SMART" id="SM00146">
    <property type="entry name" value="PI3Kc"/>
    <property type="match status" value="1"/>
</dbReference>
<dbReference type="PANTHER" id="PTHR11139:SF69">
    <property type="entry name" value="SERINE_THREONINE-PROTEIN KINASE ATR"/>
    <property type="match status" value="1"/>
</dbReference>
<dbReference type="InterPro" id="IPR011009">
    <property type="entry name" value="Kinase-like_dom_sf"/>
</dbReference>
<proteinExistence type="predicted"/>
<dbReference type="STRING" id="1156394.T0RT90"/>
<dbReference type="eggNOG" id="KOG0890">
    <property type="taxonomic scope" value="Eukaryota"/>
</dbReference>
<evidence type="ECO:0000256" key="4">
    <source>
        <dbReference type="ARBA" id="ARBA00023242"/>
    </source>
</evidence>
<dbReference type="PANTHER" id="PTHR11139">
    <property type="entry name" value="ATAXIA TELANGIECTASIA MUTATED ATM -RELATED"/>
    <property type="match status" value="1"/>
</dbReference>
<dbReference type="RefSeq" id="XP_008611020.1">
    <property type="nucleotide sequence ID" value="XM_008612798.1"/>
</dbReference>
<gene>
    <name evidence="6" type="ORF">SDRG_06983</name>
</gene>
<dbReference type="AlphaFoldDB" id="T0RT90"/>
<comment type="subcellular location">
    <subcellularLocation>
        <location evidence="1">Nucleus</location>
    </subcellularLocation>
</comment>
<dbReference type="GO" id="GO:0000723">
    <property type="term" value="P:telomere maintenance"/>
    <property type="evidence" value="ECO:0007669"/>
    <property type="project" value="TreeGrafter"/>
</dbReference>
<keyword evidence="2" id="KW-0723">Serine/threonine-protein kinase</keyword>
<dbReference type="OrthoDB" id="381190at2759"/>
<dbReference type="InterPro" id="IPR050517">
    <property type="entry name" value="DDR_Repair_Kinase"/>
</dbReference>
<dbReference type="VEuPathDB" id="FungiDB:SDRG_06983"/>
<evidence type="ECO:0000256" key="1">
    <source>
        <dbReference type="ARBA" id="ARBA00004123"/>
    </source>
</evidence>
<evidence type="ECO:0000256" key="3">
    <source>
        <dbReference type="ARBA" id="ARBA00022763"/>
    </source>
</evidence>
<dbReference type="SUPFAM" id="SSF56112">
    <property type="entry name" value="Protein kinase-like (PK-like)"/>
    <property type="match status" value="1"/>
</dbReference>
<accession>T0RT90</accession>
<dbReference type="GO" id="GO:0005634">
    <property type="term" value="C:nucleus"/>
    <property type="evidence" value="ECO:0007669"/>
    <property type="project" value="UniProtKB-SubCell"/>
</dbReference>
<keyword evidence="2" id="KW-0808">Transferase</keyword>
<dbReference type="InterPro" id="IPR000403">
    <property type="entry name" value="PI3/4_kinase_cat_dom"/>
</dbReference>
<evidence type="ECO:0000259" key="5">
    <source>
        <dbReference type="PROSITE" id="PS50290"/>
    </source>
</evidence>
<organism evidence="6 7">
    <name type="scientific">Saprolegnia diclina (strain VS20)</name>
    <dbReference type="NCBI Taxonomy" id="1156394"/>
    <lineage>
        <taxon>Eukaryota</taxon>
        <taxon>Sar</taxon>
        <taxon>Stramenopiles</taxon>
        <taxon>Oomycota</taxon>
        <taxon>Saprolegniomycetes</taxon>
        <taxon>Saprolegniales</taxon>
        <taxon>Saprolegniaceae</taxon>
        <taxon>Saprolegnia</taxon>
    </lineage>
</organism>
<keyword evidence="4" id="KW-0539">Nucleus</keyword>
<feature type="domain" description="PI3K/PI4K catalytic" evidence="5">
    <location>
        <begin position="1"/>
        <end position="201"/>
    </location>
</feature>
<dbReference type="GO" id="GO:0005694">
    <property type="term" value="C:chromosome"/>
    <property type="evidence" value="ECO:0007669"/>
    <property type="project" value="TreeGrafter"/>
</dbReference>
<reference evidence="6 7" key="1">
    <citation type="submission" date="2012-04" db="EMBL/GenBank/DDBJ databases">
        <title>The Genome Sequence of Saprolegnia declina VS20.</title>
        <authorList>
            <consortium name="The Broad Institute Genome Sequencing Platform"/>
            <person name="Russ C."/>
            <person name="Nusbaum C."/>
            <person name="Tyler B."/>
            <person name="van West P."/>
            <person name="Dieguez-Uribeondo J."/>
            <person name="de Bruijn I."/>
            <person name="Tripathy S."/>
            <person name="Jiang R."/>
            <person name="Young S.K."/>
            <person name="Zeng Q."/>
            <person name="Gargeya S."/>
            <person name="Fitzgerald M."/>
            <person name="Haas B."/>
            <person name="Abouelleil A."/>
            <person name="Alvarado L."/>
            <person name="Arachchi H.M."/>
            <person name="Berlin A."/>
            <person name="Chapman S.B."/>
            <person name="Goldberg J."/>
            <person name="Griggs A."/>
            <person name="Gujja S."/>
            <person name="Hansen M."/>
            <person name="Howarth C."/>
            <person name="Imamovic A."/>
            <person name="Larimer J."/>
            <person name="McCowen C."/>
            <person name="Montmayeur A."/>
            <person name="Murphy C."/>
            <person name="Neiman D."/>
            <person name="Pearson M."/>
            <person name="Priest M."/>
            <person name="Roberts A."/>
            <person name="Saif S."/>
            <person name="Shea T."/>
            <person name="Sisk P."/>
            <person name="Sykes S."/>
            <person name="Wortman J."/>
            <person name="Nusbaum C."/>
            <person name="Birren B."/>
        </authorList>
    </citation>
    <scope>NUCLEOTIDE SEQUENCE [LARGE SCALE GENOMIC DNA]</scope>
    <source>
        <strain evidence="6 7">VS20</strain>
    </source>
</reference>
<evidence type="ECO:0000313" key="7">
    <source>
        <dbReference type="Proteomes" id="UP000030762"/>
    </source>
</evidence>
<dbReference type="PROSITE" id="PS50290">
    <property type="entry name" value="PI3_4_KINASE_3"/>
    <property type="match status" value="1"/>
</dbReference>
<keyword evidence="7" id="KW-1185">Reference proteome</keyword>
<dbReference type="GO" id="GO:0000077">
    <property type="term" value="P:DNA damage checkpoint signaling"/>
    <property type="evidence" value="ECO:0007669"/>
    <property type="project" value="TreeGrafter"/>
</dbReference>
<protein>
    <recommendedName>
        <fullName evidence="5">PI3K/PI4K catalytic domain-containing protein</fullName>
    </recommendedName>
</protein>
<dbReference type="InParanoid" id="T0RT90"/>
<name>T0RT90_SAPDV</name>
<dbReference type="GO" id="GO:0004674">
    <property type="term" value="F:protein serine/threonine kinase activity"/>
    <property type="evidence" value="ECO:0007669"/>
    <property type="project" value="UniProtKB-KW"/>
</dbReference>
<evidence type="ECO:0000313" key="6">
    <source>
        <dbReference type="EMBL" id="EQC35703.1"/>
    </source>
</evidence>
<keyword evidence="2" id="KW-0418">Kinase</keyword>
<dbReference type="GO" id="GO:0006281">
    <property type="term" value="P:DNA repair"/>
    <property type="evidence" value="ECO:0007669"/>
    <property type="project" value="TreeGrafter"/>
</dbReference>
<dbReference type="Gene3D" id="1.10.1070.11">
    <property type="entry name" value="Phosphatidylinositol 3-/4-kinase, catalytic domain"/>
    <property type="match status" value="1"/>
</dbReference>
<dbReference type="Proteomes" id="UP000030762">
    <property type="component" value="Unassembled WGS sequence"/>
</dbReference>
<keyword evidence="3" id="KW-0227">DNA damage</keyword>
<dbReference type="Pfam" id="PF00454">
    <property type="entry name" value="PI3_PI4_kinase"/>
    <property type="match status" value="1"/>
</dbReference>
<dbReference type="GeneID" id="19947710"/>
<evidence type="ECO:0000256" key="2">
    <source>
        <dbReference type="ARBA" id="ARBA00022527"/>
    </source>
</evidence>
<dbReference type="EMBL" id="JH767150">
    <property type="protein sequence ID" value="EQC35703.1"/>
    <property type="molecule type" value="Genomic_DNA"/>
</dbReference>
<sequence length="202" mass="22403">MLNDWFDRWESVDIDARLKMLADGPITLPQWFLTKFPDPYAWYQSRLQYTRTLASSSVLGVVMGLGDRHAGNFLLNTMNGGVVYIDFGIVFDHNFDGATEHIEAVPIRLTRNLVAALGPSGAGGFFAMACAETLEHHVTMQRLLASDPVVAPQSVPYTEARLNTIMPLRNVSISMTMIDDIIAAATDPQSLAVMPSNWVPWF</sequence>
<dbReference type="InterPro" id="IPR036940">
    <property type="entry name" value="PI3/4_kinase_cat_sf"/>
</dbReference>